<keyword evidence="9" id="KW-0009">Actin-binding</keyword>
<comment type="similarity">
    <text evidence="4">Belongs to the SLA1 family.</text>
</comment>
<evidence type="ECO:0000256" key="11">
    <source>
        <dbReference type="PROSITE-ProRule" id="PRU00192"/>
    </source>
</evidence>
<feature type="region of interest" description="Disordered" evidence="12">
    <location>
        <begin position="355"/>
        <end position="389"/>
    </location>
</feature>
<keyword evidence="6 11" id="KW-0728">SH3 domain</keyword>
<name>A0A0B7NU74_9FUNG</name>
<accession>A0A0B7NU74</accession>
<keyword evidence="8" id="KW-0967">Endosome</keyword>
<dbReference type="Gene3D" id="2.30.30.700">
    <property type="entry name" value="SLA1 homology domain 1"/>
    <property type="match status" value="1"/>
</dbReference>
<evidence type="ECO:0000256" key="2">
    <source>
        <dbReference type="ARBA" id="ARBA00004134"/>
    </source>
</evidence>
<keyword evidence="15" id="KW-1185">Reference proteome</keyword>
<evidence type="ECO:0000313" key="14">
    <source>
        <dbReference type="EMBL" id="CEP18823.1"/>
    </source>
</evidence>
<feature type="domain" description="SH3" evidence="13">
    <location>
        <begin position="287"/>
        <end position="348"/>
    </location>
</feature>
<feature type="region of interest" description="Disordered" evidence="12">
    <location>
        <begin position="645"/>
        <end position="667"/>
    </location>
</feature>
<comment type="subcellular location">
    <subcellularLocation>
        <location evidence="3">Cell membrane</location>
        <topology evidence="3">Peripheral membrane protein</topology>
        <orientation evidence="3">Cytoplasmic side</orientation>
    </subcellularLocation>
    <subcellularLocation>
        <location evidence="2">Cytoplasm</location>
        <location evidence="2">Cytoskeleton</location>
        <location evidence="2">Actin patch</location>
    </subcellularLocation>
    <subcellularLocation>
        <location evidence="1">Endosome membrane</location>
        <topology evidence="1">Peripheral membrane protein</topology>
        <orientation evidence="1">Cytoplasmic side</orientation>
    </subcellularLocation>
</comment>
<feature type="region of interest" description="Disordered" evidence="12">
    <location>
        <begin position="406"/>
        <end position="440"/>
    </location>
</feature>
<dbReference type="GO" id="GO:0033565">
    <property type="term" value="C:ESCRT-0 complex"/>
    <property type="evidence" value="ECO:0007669"/>
    <property type="project" value="TreeGrafter"/>
</dbReference>
<dbReference type="SMART" id="SM00326">
    <property type="entry name" value="SH3"/>
    <property type="match status" value="3"/>
</dbReference>
<feature type="domain" description="SH3" evidence="13">
    <location>
        <begin position="71"/>
        <end position="128"/>
    </location>
</feature>
<dbReference type="InterPro" id="IPR035800">
    <property type="entry name" value="Sla1_SH3_1"/>
</dbReference>
<feature type="domain" description="SH3" evidence="13">
    <location>
        <begin position="2"/>
        <end position="69"/>
    </location>
</feature>
<feature type="region of interest" description="Disordered" evidence="12">
    <location>
        <begin position="757"/>
        <end position="842"/>
    </location>
</feature>
<dbReference type="InterPro" id="IPR050670">
    <property type="entry name" value="STAM"/>
</dbReference>
<dbReference type="GO" id="GO:0030479">
    <property type="term" value="C:actin cortical patch"/>
    <property type="evidence" value="ECO:0007669"/>
    <property type="project" value="UniProtKB-SubCell"/>
</dbReference>
<dbReference type="InterPro" id="IPR007131">
    <property type="entry name" value="SHD1"/>
</dbReference>
<dbReference type="InterPro" id="IPR056996">
    <property type="entry name" value="PH_SLA1"/>
</dbReference>
<dbReference type="CDD" id="cd00174">
    <property type="entry name" value="SH3"/>
    <property type="match status" value="1"/>
</dbReference>
<dbReference type="AlphaFoldDB" id="A0A0B7NU74"/>
<dbReference type="Pfam" id="PF00018">
    <property type="entry name" value="SH3_1"/>
    <property type="match status" value="1"/>
</dbReference>
<evidence type="ECO:0000256" key="10">
    <source>
        <dbReference type="ARBA" id="ARBA00023212"/>
    </source>
</evidence>
<dbReference type="Pfam" id="PF14604">
    <property type="entry name" value="SH3_9"/>
    <property type="match status" value="2"/>
</dbReference>
<dbReference type="Pfam" id="PF24081">
    <property type="entry name" value="PH_SLA1"/>
    <property type="match status" value="1"/>
</dbReference>
<evidence type="ECO:0000256" key="7">
    <source>
        <dbReference type="ARBA" id="ARBA00022583"/>
    </source>
</evidence>
<dbReference type="GO" id="GO:0042802">
    <property type="term" value="F:identical protein binding"/>
    <property type="evidence" value="ECO:0007669"/>
    <property type="project" value="InterPro"/>
</dbReference>
<dbReference type="PANTHER" id="PTHR45929">
    <property type="entry name" value="JAK PATHWAY SIGNAL TRANSDUCTION ADAPTOR MOLECULE"/>
    <property type="match status" value="1"/>
</dbReference>
<gene>
    <name evidence="14" type="primary">PARPA_13131.1 scaffold 45923</name>
</gene>
<proteinExistence type="inferred from homology"/>
<dbReference type="GO" id="GO:0003779">
    <property type="term" value="F:actin binding"/>
    <property type="evidence" value="ECO:0007669"/>
    <property type="project" value="UniProtKB-KW"/>
</dbReference>
<dbReference type="GO" id="GO:0043328">
    <property type="term" value="P:protein transport to vacuole involved in ubiquitin-dependent protein catabolic process via the multivesicular body sorting pathway"/>
    <property type="evidence" value="ECO:0007669"/>
    <property type="project" value="TreeGrafter"/>
</dbReference>
<organism evidence="14 15">
    <name type="scientific">Parasitella parasitica</name>
    <dbReference type="NCBI Taxonomy" id="35722"/>
    <lineage>
        <taxon>Eukaryota</taxon>
        <taxon>Fungi</taxon>
        <taxon>Fungi incertae sedis</taxon>
        <taxon>Mucoromycota</taxon>
        <taxon>Mucoromycotina</taxon>
        <taxon>Mucoromycetes</taxon>
        <taxon>Mucorales</taxon>
        <taxon>Mucorineae</taxon>
        <taxon>Mucoraceae</taxon>
        <taxon>Parasitella</taxon>
    </lineage>
</organism>
<evidence type="ECO:0000256" key="9">
    <source>
        <dbReference type="ARBA" id="ARBA00023203"/>
    </source>
</evidence>
<dbReference type="Pfam" id="PF03983">
    <property type="entry name" value="SHD1"/>
    <property type="match status" value="1"/>
</dbReference>
<feature type="compositionally biased region" description="Pro residues" evidence="12">
    <location>
        <begin position="769"/>
        <end position="779"/>
    </location>
</feature>
<feature type="compositionally biased region" description="Basic and acidic residues" evidence="12">
    <location>
        <begin position="373"/>
        <end position="389"/>
    </location>
</feature>
<feature type="compositionally biased region" description="Basic and acidic residues" evidence="12">
    <location>
        <begin position="500"/>
        <end position="511"/>
    </location>
</feature>
<dbReference type="GO" id="GO:0006897">
    <property type="term" value="P:endocytosis"/>
    <property type="evidence" value="ECO:0007669"/>
    <property type="project" value="UniProtKB-KW"/>
</dbReference>
<dbReference type="InterPro" id="IPR001452">
    <property type="entry name" value="SH3_domain"/>
</dbReference>
<dbReference type="PANTHER" id="PTHR45929:SF3">
    <property type="entry name" value="JAK PATHWAY SIGNAL TRANSDUCTION ADAPTOR MOLECULE"/>
    <property type="match status" value="1"/>
</dbReference>
<evidence type="ECO:0000256" key="4">
    <source>
        <dbReference type="ARBA" id="ARBA00007948"/>
    </source>
</evidence>
<dbReference type="GO" id="GO:0005886">
    <property type="term" value="C:plasma membrane"/>
    <property type="evidence" value="ECO:0007669"/>
    <property type="project" value="UniProtKB-SubCell"/>
</dbReference>
<feature type="region of interest" description="Disordered" evidence="12">
    <location>
        <begin position="987"/>
        <end position="1027"/>
    </location>
</feature>
<feature type="compositionally biased region" description="Basic and acidic residues" evidence="12">
    <location>
        <begin position="355"/>
        <end position="366"/>
    </location>
</feature>
<feature type="compositionally biased region" description="Polar residues" evidence="12">
    <location>
        <begin position="995"/>
        <end position="1016"/>
    </location>
</feature>
<dbReference type="CDD" id="cd11773">
    <property type="entry name" value="SH3_Sla1p_1"/>
    <property type="match status" value="1"/>
</dbReference>
<evidence type="ECO:0000313" key="15">
    <source>
        <dbReference type="Proteomes" id="UP000054107"/>
    </source>
</evidence>
<evidence type="ECO:0000256" key="3">
    <source>
        <dbReference type="ARBA" id="ARBA00004413"/>
    </source>
</evidence>
<feature type="compositionally biased region" description="Polar residues" evidence="12">
    <location>
        <begin position="877"/>
        <end position="893"/>
    </location>
</feature>
<evidence type="ECO:0000256" key="5">
    <source>
        <dbReference type="ARBA" id="ARBA00020357"/>
    </source>
</evidence>
<reference evidence="14 15" key="1">
    <citation type="submission" date="2014-09" db="EMBL/GenBank/DDBJ databases">
        <authorList>
            <person name="Ellenberger Sabrina"/>
        </authorList>
    </citation>
    <scope>NUCLEOTIDE SEQUENCE [LARGE SCALE GENOMIC DNA]</scope>
    <source>
        <strain evidence="14 15">CBS 412.66</strain>
    </source>
</reference>
<feature type="compositionally biased region" description="Polar residues" evidence="12">
    <location>
        <begin position="900"/>
        <end position="930"/>
    </location>
</feature>
<dbReference type="Proteomes" id="UP000054107">
    <property type="component" value="Unassembled WGS sequence"/>
</dbReference>
<keyword evidence="10" id="KW-0963">Cytoplasm</keyword>
<evidence type="ECO:0000259" key="13">
    <source>
        <dbReference type="PROSITE" id="PS50002"/>
    </source>
</evidence>
<dbReference type="GO" id="GO:0043130">
    <property type="term" value="F:ubiquitin binding"/>
    <property type="evidence" value="ECO:0007669"/>
    <property type="project" value="InterPro"/>
</dbReference>
<keyword evidence="7" id="KW-0254">Endocytosis</keyword>
<dbReference type="Gene3D" id="2.30.30.40">
    <property type="entry name" value="SH3 Domains"/>
    <property type="match status" value="3"/>
</dbReference>
<dbReference type="InterPro" id="IPR013761">
    <property type="entry name" value="SAM/pointed_sf"/>
</dbReference>
<evidence type="ECO:0000256" key="12">
    <source>
        <dbReference type="SAM" id="MobiDB-lite"/>
    </source>
</evidence>
<feature type="region of interest" description="Disordered" evidence="12">
    <location>
        <begin position="452"/>
        <end position="511"/>
    </location>
</feature>
<dbReference type="InterPro" id="IPR036028">
    <property type="entry name" value="SH3-like_dom_sf"/>
</dbReference>
<dbReference type="Gene3D" id="1.10.150.50">
    <property type="entry name" value="Transcription Factor, Ets-1"/>
    <property type="match status" value="1"/>
</dbReference>
<sequence>MKYVAICVALYDYQAQVDDEELSFNAGDVLYILENSDPDWYKAQLKVPSAQDGGPVGIIPSNYVEKAKPIGSVRAMYAYQPQSVEEVAFKEDEVLTLYENDDTDWFVVEKANGEIGLAPSNYVDQQEQQVVSTLSLSAPTPPSPPSAQQTAPSTILNRSDSALSWPVYEYDVIKKRTKAKGNLLVGNGMFCYGSETDKSSPVRQFQVNQVVNASIDGKNVHIEMNDTEHTVFDFETASQSEAKGILSKIESSKTASIAAVGMDLPLTTNTASDPVPALVATSPAPPCEPRWAIALFAFKPETDEETHLQEHEQVLITDYVTSSDWWTIEHKDGTAGIVPANYVKFQDEYEADLRAEEAEEEKRRSEAAAAAAAKEKQQRQMEELARKRKEEEVLLEKQRQTELAELNRQKDLEEKEKARQAEVDRRKKMQEEAKQKEIDAKRQAAFAANAMASPQMGGGSPRRSQIPAPPPPPPPPQAQRQPQQIAPLPTYNQQPHQPSKHVDPTKPDPAKVRLWTDRTGAFKVEAQFLSCANGKIRLFKTNGVKIDVPSQKMCVEDLKYIEQETGIKQYEDTNDNIPLARLNSQFTWFDYFKKANLPHSACVEYAGNFDANKLTQQDIERLTHGEMKVLGMSERHIQRIQRYIETNKAEPPSDNEGTGSSRAGGLAKPRIKVKKSVTFGAVSYIPEDGDSDYNEDDVEWQIQQDEIFARQLQEQEQGGSNSNAGLHRRGTGRPTPSHSAPRDVNFSVLTPQQFEPLKPVPAAPIQTPSAPPPSPPPVNSTPLRSAFEDDAWAPRASSSPSVQSAIAANSTWNTTAQKSSTLPANASIPPRQRPTAQVSQQSMVDPQLLAKWGGSPALAAANRRPVPPPPTTASSNFTPLQPQASFQSQSTDINLMLPQGSISSSPSFQPTTQAPASNGFQQQQQPTGSSFAPLPPSVQQQSLYANNNSSSPLNQYMYNQPSPNVVPLQSVLPPALAPQLTASSFQSTASSFGSPQLQPRTTGATAGGSNWTNATPDNPFGSCASGNPAMMQQSTASFVPQQSFGSNIMNSQIDPNDKYSVFKTINNSTPSVFNNQQQQQQQRSFYY</sequence>
<feature type="compositionally biased region" description="Pro residues" evidence="12">
    <location>
        <begin position="467"/>
        <end position="477"/>
    </location>
</feature>
<dbReference type="SUPFAM" id="SSF50044">
    <property type="entry name" value="SH3-domain"/>
    <property type="match status" value="3"/>
</dbReference>
<keyword evidence="10" id="KW-0206">Cytoskeleton</keyword>
<feature type="region of interest" description="Disordered" evidence="12">
    <location>
        <begin position="713"/>
        <end position="743"/>
    </location>
</feature>
<feature type="compositionally biased region" description="Polar residues" evidence="12">
    <location>
        <begin position="713"/>
        <end position="724"/>
    </location>
</feature>
<evidence type="ECO:0000256" key="6">
    <source>
        <dbReference type="ARBA" id="ARBA00022443"/>
    </source>
</evidence>
<dbReference type="GO" id="GO:0010008">
    <property type="term" value="C:endosome membrane"/>
    <property type="evidence" value="ECO:0007669"/>
    <property type="project" value="UniProtKB-SubCell"/>
</dbReference>
<dbReference type="CDD" id="cd22249">
    <property type="entry name" value="UDM1_RNF168_RNF169-like"/>
    <property type="match status" value="1"/>
</dbReference>
<feature type="compositionally biased region" description="Polar residues" evidence="12">
    <location>
        <begin position="796"/>
        <end position="824"/>
    </location>
</feature>
<dbReference type="GO" id="GO:0030674">
    <property type="term" value="F:protein-macromolecule adaptor activity"/>
    <property type="evidence" value="ECO:0007669"/>
    <property type="project" value="InterPro"/>
</dbReference>
<evidence type="ECO:0000256" key="8">
    <source>
        <dbReference type="ARBA" id="ARBA00022753"/>
    </source>
</evidence>
<dbReference type="EMBL" id="LN733911">
    <property type="protein sequence ID" value="CEP18823.1"/>
    <property type="molecule type" value="Genomic_DNA"/>
</dbReference>
<dbReference type="STRING" id="35722.A0A0B7NU74"/>
<dbReference type="PROSITE" id="PS50002">
    <property type="entry name" value="SH3"/>
    <property type="match status" value="3"/>
</dbReference>
<dbReference type="OrthoDB" id="5971719at2759"/>
<feature type="region of interest" description="Disordered" evidence="12">
    <location>
        <begin position="859"/>
        <end position="937"/>
    </location>
</feature>
<feature type="region of interest" description="Disordered" evidence="12">
    <location>
        <begin position="132"/>
        <end position="154"/>
    </location>
</feature>
<dbReference type="PRINTS" id="PR00452">
    <property type="entry name" value="SH3DOMAIN"/>
</dbReference>
<evidence type="ECO:0000256" key="1">
    <source>
        <dbReference type="ARBA" id="ARBA00004125"/>
    </source>
</evidence>
<protein>
    <recommendedName>
        <fullName evidence="5">Actin cytoskeleton-regulatory complex protein SLA1</fullName>
    </recommendedName>
</protein>
<feature type="compositionally biased region" description="Low complexity" evidence="12">
    <location>
        <begin position="478"/>
        <end position="487"/>
    </location>
</feature>